<feature type="compositionally biased region" description="Pro residues" evidence="1">
    <location>
        <begin position="31"/>
        <end position="46"/>
    </location>
</feature>
<evidence type="ECO:0000313" key="2">
    <source>
        <dbReference type="EMBL" id="KAK0509526.1"/>
    </source>
</evidence>
<organism evidence="2 3">
    <name type="scientific">Cladonia borealis</name>
    <dbReference type="NCBI Taxonomy" id="184061"/>
    <lineage>
        <taxon>Eukaryota</taxon>
        <taxon>Fungi</taxon>
        <taxon>Dikarya</taxon>
        <taxon>Ascomycota</taxon>
        <taxon>Pezizomycotina</taxon>
        <taxon>Lecanoromycetes</taxon>
        <taxon>OSLEUM clade</taxon>
        <taxon>Lecanoromycetidae</taxon>
        <taxon>Lecanorales</taxon>
        <taxon>Lecanorineae</taxon>
        <taxon>Cladoniaceae</taxon>
        <taxon>Cladonia</taxon>
    </lineage>
</organism>
<sequence length="135" mass="15285">MCHLTNSSNSALSPESTKQKARKAPLINYPQGPPPEYSSPSEPRPPTSETNSNSTRSASDQSVLPYNRAYSGPEGCVEQSTRAYHLPFAQAEASDFLPKGEWYEVWLAESRFNPRRDKPMSDWLSDWEKDFENLE</sequence>
<protein>
    <submittedName>
        <fullName evidence="2">Uncharacterized protein</fullName>
    </submittedName>
</protein>
<gene>
    <name evidence="2" type="ORF">JMJ35_007920</name>
</gene>
<dbReference type="Proteomes" id="UP001166286">
    <property type="component" value="Unassembled WGS sequence"/>
</dbReference>
<evidence type="ECO:0000313" key="3">
    <source>
        <dbReference type="Proteomes" id="UP001166286"/>
    </source>
</evidence>
<dbReference type="AlphaFoldDB" id="A0AA39QX98"/>
<evidence type="ECO:0000256" key="1">
    <source>
        <dbReference type="SAM" id="MobiDB-lite"/>
    </source>
</evidence>
<name>A0AA39QX98_9LECA</name>
<reference evidence="2" key="1">
    <citation type="submission" date="2023-03" db="EMBL/GenBank/DDBJ databases">
        <title>Complete genome of Cladonia borealis.</title>
        <authorList>
            <person name="Park H."/>
        </authorList>
    </citation>
    <scope>NUCLEOTIDE SEQUENCE</scope>
    <source>
        <strain evidence="2">ANT050790</strain>
    </source>
</reference>
<feature type="compositionally biased region" description="Polar residues" evidence="1">
    <location>
        <begin position="1"/>
        <end position="16"/>
    </location>
</feature>
<dbReference type="EMBL" id="JAFEKC020000018">
    <property type="protein sequence ID" value="KAK0509526.1"/>
    <property type="molecule type" value="Genomic_DNA"/>
</dbReference>
<keyword evidence="3" id="KW-1185">Reference proteome</keyword>
<feature type="compositionally biased region" description="Polar residues" evidence="1">
    <location>
        <begin position="50"/>
        <end position="64"/>
    </location>
</feature>
<comment type="caution">
    <text evidence="2">The sequence shown here is derived from an EMBL/GenBank/DDBJ whole genome shotgun (WGS) entry which is preliminary data.</text>
</comment>
<feature type="region of interest" description="Disordered" evidence="1">
    <location>
        <begin position="1"/>
        <end position="74"/>
    </location>
</feature>
<proteinExistence type="predicted"/>
<accession>A0AA39QX98</accession>